<dbReference type="InterPro" id="IPR008922">
    <property type="entry name" value="Di-copper_centre_dom_sf"/>
</dbReference>
<dbReference type="InterPro" id="IPR002227">
    <property type="entry name" value="Tyrosinase_Cu-bd"/>
</dbReference>
<dbReference type="PANTHER" id="PTHR11474:SF126">
    <property type="entry name" value="TYROSINASE-LIKE PROTEIN TYR-1-RELATED"/>
    <property type="match status" value="1"/>
</dbReference>
<gene>
    <name evidence="5" type="ORF">ACJMK2_010906</name>
</gene>
<feature type="chain" id="PRO_5044741309" description="Tyrosinase copper-binding domain-containing protein" evidence="3">
    <location>
        <begin position="20"/>
        <end position="650"/>
    </location>
</feature>
<dbReference type="PRINTS" id="PR00092">
    <property type="entry name" value="TYROSINASE"/>
</dbReference>
<evidence type="ECO:0000256" key="2">
    <source>
        <dbReference type="ARBA" id="ARBA00023008"/>
    </source>
</evidence>
<evidence type="ECO:0000256" key="3">
    <source>
        <dbReference type="SAM" id="SignalP"/>
    </source>
</evidence>
<feature type="signal peptide" evidence="3">
    <location>
        <begin position="1"/>
        <end position="19"/>
    </location>
</feature>
<keyword evidence="6" id="KW-1185">Reference proteome</keyword>
<evidence type="ECO:0000313" key="6">
    <source>
        <dbReference type="Proteomes" id="UP001634394"/>
    </source>
</evidence>
<dbReference type="InterPro" id="IPR050316">
    <property type="entry name" value="Tyrosinase/Hemocyanin"/>
</dbReference>
<organism evidence="5 6">
    <name type="scientific">Sinanodonta woodiana</name>
    <name type="common">Chinese pond mussel</name>
    <name type="synonym">Anodonta woodiana</name>
    <dbReference type="NCBI Taxonomy" id="1069815"/>
    <lineage>
        <taxon>Eukaryota</taxon>
        <taxon>Metazoa</taxon>
        <taxon>Spiralia</taxon>
        <taxon>Lophotrochozoa</taxon>
        <taxon>Mollusca</taxon>
        <taxon>Bivalvia</taxon>
        <taxon>Autobranchia</taxon>
        <taxon>Heteroconchia</taxon>
        <taxon>Palaeoheterodonta</taxon>
        <taxon>Unionida</taxon>
        <taxon>Unionoidea</taxon>
        <taxon>Unionidae</taxon>
        <taxon>Unioninae</taxon>
        <taxon>Sinanodonta</taxon>
    </lineage>
</organism>
<feature type="domain" description="Tyrosinase copper-binding" evidence="4">
    <location>
        <begin position="296"/>
        <end position="307"/>
    </location>
</feature>
<dbReference type="Pfam" id="PF00264">
    <property type="entry name" value="Tyrosinase"/>
    <property type="match status" value="1"/>
</dbReference>
<evidence type="ECO:0000259" key="4">
    <source>
        <dbReference type="PROSITE" id="PS00498"/>
    </source>
</evidence>
<protein>
    <recommendedName>
        <fullName evidence="4">Tyrosinase copper-binding domain-containing protein</fullName>
    </recommendedName>
</protein>
<dbReference type="GO" id="GO:0046872">
    <property type="term" value="F:metal ion binding"/>
    <property type="evidence" value="ECO:0007669"/>
    <property type="project" value="UniProtKB-KW"/>
</dbReference>
<comment type="caution">
    <text evidence="5">The sequence shown here is derived from an EMBL/GenBank/DDBJ whole genome shotgun (WGS) entry which is preliminary data.</text>
</comment>
<proteinExistence type="predicted"/>
<dbReference type="PROSITE" id="PS00498">
    <property type="entry name" value="TYROSINASE_2"/>
    <property type="match status" value="1"/>
</dbReference>
<sequence length="650" mass="73974">MYRPQGLLYAFVYFTLVHGLIEDIPMPQTLLDCLNSCHKVTNITTTVGEHIYKVCLETNTMRSNDISWSWVNASWFVNGPIHQLHKRQTGGLRFPPSGFRIRKEYRQLTDSERNRFHAALNRMQTDGVFEEISGYHRNIAGDPNVLNRLHQGPAFLGWHRAYITLLEEVLRRYDSSVSLPYWDSTLDFDMVTDPSQSIIWTSQFLGNGQGTVTTGPFARWPGGQSRLLTRGIINNRRGRLISKQNIANILTRCRTSDVSSPPSVGDSVIEAHHNGPHNFVGGSSGDMSFLQTATYDPVFFMHHAFVDYIWELFRQRQRTACNINPTTDYPANVNLHEADRQMWGQNLSEYRNIDGYADFWTDNWYRYEPAPSCSRQNPNGCGSLYLECDLTRNVCVSRTRSAVNPAPLRRKRNAIHPTTVAEDIEDISINIQFYPLQNTYSVDGEPDSKNWVYFPVQVINMRPSDYTYTCYPYYEGKYQKANDIYLSPFGASIYSFAKPGAPKEFSKCMKYPSGAIPVYVQSNGINYYGVYTDYAIVDSRLPLTSSMIYIGVREPPINGASEAILSAHDICGRVCKPQCLIPKSKPIQFRPCSGAIRLTQALPKMFKSSIADAVVYTWKLGDQIENSGEISIAFICLYEDNWPWLTANIL</sequence>
<dbReference type="EMBL" id="JBJQND010000012">
    <property type="protein sequence ID" value="KAL3860842.1"/>
    <property type="molecule type" value="Genomic_DNA"/>
</dbReference>
<keyword evidence="2" id="KW-0186">Copper</keyword>
<dbReference type="Proteomes" id="UP001634394">
    <property type="component" value="Unassembled WGS sequence"/>
</dbReference>
<keyword evidence="3" id="KW-0732">Signal</keyword>
<dbReference type="Gene3D" id="1.10.1280.10">
    <property type="entry name" value="Di-copper center containing domain from catechol oxidase"/>
    <property type="match status" value="1"/>
</dbReference>
<dbReference type="SUPFAM" id="SSF48056">
    <property type="entry name" value="Di-copper centre-containing domain"/>
    <property type="match status" value="1"/>
</dbReference>
<evidence type="ECO:0000313" key="5">
    <source>
        <dbReference type="EMBL" id="KAL3860842.1"/>
    </source>
</evidence>
<keyword evidence="1" id="KW-0479">Metal-binding</keyword>
<name>A0ABD3VJW7_SINWO</name>
<dbReference type="AlphaFoldDB" id="A0ABD3VJW7"/>
<evidence type="ECO:0000256" key="1">
    <source>
        <dbReference type="ARBA" id="ARBA00022723"/>
    </source>
</evidence>
<reference evidence="5 6" key="1">
    <citation type="submission" date="2024-11" db="EMBL/GenBank/DDBJ databases">
        <title>Chromosome-level genome assembly of the freshwater bivalve Anodonta woodiana.</title>
        <authorList>
            <person name="Chen X."/>
        </authorList>
    </citation>
    <scope>NUCLEOTIDE SEQUENCE [LARGE SCALE GENOMIC DNA]</scope>
    <source>
        <strain evidence="5">MN2024</strain>
        <tissue evidence="5">Gills</tissue>
    </source>
</reference>
<dbReference type="PANTHER" id="PTHR11474">
    <property type="entry name" value="TYROSINASE FAMILY MEMBER"/>
    <property type="match status" value="1"/>
</dbReference>
<accession>A0ABD3VJW7</accession>